<protein>
    <recommendedName>
        <fullName evidence="7">Zinc finger BED domain-containing protein RICESLEEPER 2-like</fullName>
    </recommendedName>
</protein>
<keyword evidence="1" id="KW-0238">DNA-binding</keyword>
<dbReference type="GO" id="GO:0046983">
    <property type="term" value="F:protein dimerization activity"/>
    <property type="evidence" value="ECO:0007669"/>
    <property type="project" value="InterPro"/>
</dbReference>
<evidence type="ECO:0000313" key="6">
    <source>
        <dbReference type="Proteomes" id="UP001459277"/>
    </source>
</evidence>
<gene>
    <name evidence="5" type="ORF">SO802_022877</name>
</gene>
<name>A0AAW2C4N8_9ROSI</name>
<evidence type="ECO:0000313" key="5">
    <source>
        <dbReference type="EMBL" id="KAK9993174.1"/>
    </source>
</evidence>
<keyword evidence="2" id="KW-0175">Coiled coil</keyword>
<sequence>MSVSSPKFDPAKFRELLCAAIIMHELPFRFVEYVGIRAVFAYLCADVPNISRNTAKNDMVKMYKREKERMKFVLTSIPGRVCLTSDLWTSLATDGYMCVTAHFIDANWVLQKRVLNFCFMPPPHNGVSLFEKVYKLLSMWGIENKIFCVTLDNASSNDISVDMLRTQLKNKKALVCNGEFFHLRCCAHILNLVVQDGLKEIDVVVQKIRESIKYVRGSQGRKKSFYESVKQMDLDGKKGLRQDVPTRWNSTFLMLQSARSYRRAFQHLELTDYNFKHCPTGGEWEKAEKIKKFLAVFYDATLVFSGTKYPTANLYFPQVFIVYFTLKKESDSEDEYMRKMADQMLVKFEKYWIEFSIVLAIAVVLDPRYKLPFIDWCYQKLYGYASSLQYLKVREKLFALFGEYVSNVSAPSISSEMAGRATQETEEQYANEGSFFMMQEFDSFHSMDMGRQAQKTQLELYLDEPRVDRNAKLDILAFWKGNEFRYPELVAMARDVLSIPVSTVASESTFSVGGRVIDQFRSALKPDVVEALVCSRDWLYADIELAQSQLEELTEDIMNMNINKDEHMEDTSSMGPSISSNPVS</sequence>
<dbReference type="AlphaFoldDB" id="A0AAW2C4N8"/>
<evidence type="ECO:0008006" key="7">
    <source>
        <dbReference type="Google" id="ProtNLM"/>
    </source>
</evidence>
<evidence type="ECO:0000256" key="1">
    <source>
        <dbReference type="ARBA" id="ARBA00023125"/>
    </source>
</evidence>
<dbReference type="Proteomes" id="UP001459277">
    <property type="component" value="Unassembled WGS sequence"/>
</dbReference>
<keyword evidence="6" id="KW-1185">Reference proteome</keyword>
<dbReference type="EMBL" id="JAZDWU010000008">
    <property type="protein sequence ID" value="KAK9993174.1"/>
    <property type="molecule type" value="Genomic_DNA"/>
</dbReference>
<dbReference type="PANTHER" id="PTHR46481:SF6">
    <property type="entry name" value="ZINC FINGER BED DOMAIN-CONTAINING PROTEIN RICESLEEPER 2-LIKE"/>
    <property type="match status" value="1"/>
</dbReference>
<feature type="domain" description="hAT-like transposase RNase-H fold" evidence="4">
    <location>
        <begin position="305"/>
        <end position="404"/>
    </location>
</feature>
<organism evidence="5 6">
    <name type="scientific">Lithocarpus litseifolius</name>
    <dbReference type="NCBI Taxonomy" id="425828"/>
    <lineage>
        <taxon>Eukaryota</taxon>
        <taxon>Viridiplantae</taxon>
        <taxon>Streptophyta</taxon>
        <taxon>Embryophyta</taxon>
        <taxon>Tracheophyta</taxon>
        <taxon>Spermatophyta</taxon>
        <taxon>Magnoliopsida</taxon>
        <taxon>eudicotyledons</taxon>
        <taxon>Gunneridae</taxon>
        <taxon>Pentapetalae</taxon>
        <taxon>rosids</taxon>
        <taxon>fabids</taxon>
        <taxon>Fagales</taxon>
        <taxon>Fagaceae</taxon>
        <taxon>Lithocarpus</taxon>
    </lineage>
</organism>
<evidence type="ECO:0000256" key="2">
    <source>
        <dbReference type="SAM" id="Coils"/>
    </source>
</evidence>
<reference evidence="5 6" key="1">
    <citation type="submission" date="2024-01" db="EMBL/GenBank/DDBJ databases">
        <title>A telomere-to-telomere, gap-free genome of sweet tea (Lithocarpus litseifolius).</title>
        <authorList>
            <person name="Zhou J."/>
        </authorList>
    </citation>
    <scope>NUCLEOTIDE SEQUENCE [LARGE SCALE GENOMIC DNA]</scope>
    <source>
        <strain evidence="5">Zhou-2022a</strain>
        <tissue evidence="5">Leaf</tissue>
    </source>
</reference>
<dbReference type="PANTHER" id="PTHR46481">
    <property type="entry name" value="ZINC FINGER BED DOMAIN-CONTAINING PROTEIN 4"/>
    <property type="match status" value="1"/>
</dbReference>
<dbReference type="Pfam" id="PF05699">
    <property type="entry name" value="Dimer_Tnp_hAT"/>
    <property type="match status" value="1"/>
</dbReference>
<evidence type="ECO:0000259" key="4">
    <source>
        <dbReference type="Pfam" id="PF14372"/>
    </source>
</evidence>
<comment type="caution">
    <text evidence="5">The sequence shown here is derived from an EMBL/GenBank/DDBJ whole genome shotgun (WGS) entry which is preliminary data.</text>
</comment>
<evidence type="ECO:0000259" key="3">
    <source>
        <dbReference type="Pfam" id="PF05699"/>
    </source>
</evidence>
<dbReference type="InterPro" id="IPR012337">
    <property type="entry name" value="RNaseH-like_sf"/>
</dbReference>
<proteinExistence type="predicted"/>
<dbReference type="SUPFAM" id="SSF53098">
    <property type="entry name" value="Ribonuclease H-like"/>
    <property type="match status" value="1"/>
</dbReference>
<feature type="coiled-coil region" evidence="2">
    <location>
        <begin position="543"/>
        <end position="570"/>
    </location>
</feature>
<dbReference type="Pfam" id="PF14372">
    <property type="entry name" value="hAT-like_RNase-H"/>
    <property type="match status" value="1"/>
</dbReference>
<dbReference type="InterPro" id="IPR052035">
    <property type="entry name" value="ZnF_BED_domain_contain"/>
</dbReference>
<dbReference type="InterPro" id="IPR025525">
    <property type="entry name" value="hAT-like_transposase_RNase-H"/>
</dbReference>
<dbReference type="InterPro" id="IPR008906">
    <property type="entry name" value="HATC_C_dom"/>
</dbReference>
<accession>A0AAW2C4N8</accession>
<feature type="domain" description="HAT C-terminal dimerisation" evidence="3">
    <location>
        <begin position="458"/>
        <end position="539"/>
    </location>
</feature>
<dbReference type="GO" id="GO:0003677">
    <property type="term" value="F:DNA binding"/>
    <property type="evidence" value="ECO:0007669"/>
    <property type="project" value="UniProtKB-KW"/>
</dbReference>